<sequence length="413" mass="47338">MKMRIILFALFTLTIFSCIDDEQDPEPTVEDQIEWTKHSFYQHDLKAMRGIFEMGNYIVTLHDFGYGVRTYDSTNHRFDNIFQFLNLTQNPGRKHKYGNLSFPVSEKYLPVRFVEMPNSIIVYSMLKPMDLSAPWEGLEIKGEDIDPDFREFSSLGISRGNAFELKENFLFVSYNTINADREEYFRPEKFAVIEIKQSSEGWAGLGVDLVSIHTFKAPIQQEYEENFGNAFLSVLPVNDGFLVSTFFGFFKTYFDGSIKMINRDIRDNNGNLRISDSYLVKDPKSNIILLLDHTTILKSYYSTDEGESWSVLSEFSSNVDFGSLDLLRFEEFNGALFGFFNSQIFQISISPSQLMVNELDNSGLESHKITGISSYYKDSLVMVSTRSGAFYKPAEDLLKPKISDSMGLFSSGF</sequence>
<proteinExistence type="predicted"/>
<protein>
    <recommendedName>
        <fullName evidence="3">Exo-alpha-sialidase</fullName>
    </recommendedName>
</protein>
<evidence type="ECO:0000313" key="1">
    <source>
        <dbReference type="EMBL" id="MCH7397188.1"/>
    </source>
</evidence>
<comment type="caution">
    <text evidence="1">The sequence shown here is derived from an EMBL/GenBank/DDBJ whole genome shotgun (WGS) entry which is preliminary data.</text>
</comment>
<dbReference type="RefSeq" id="WP_241273689.1">
    <property type="nucleotide sequence ID" value="NZ_JAKZGS010000002.1"/>
</dbReference>
<gene>
    <name evidence="1" type="ORF">MM236_04270</name>
</gene>
<evidence type="ECO:0000313" key="2">
    <source>
        <dbReference type="Proteomes" id="UP001165488"/>
    </source>
</evidence>
<organism evidence="1 2">
    <name type="scientific">Belliella calami</name>
    <dbReference type="NCBI Taxonomy" id="2923436"/>
    <lineage>
        <taxon>Bacteria</taxon>
        <taxon>Pseudomonadati</taxon>
        <taxon>Bacteroidota</taxon>
        <taxon>Cytophagia</taxon>
        <taxon>Cytophagales</taxon>
        <taxon>Cyclobacteriaceae</taxon>
        <taxon>Belliella</taxon>
    </lineage>
</organism>
<keyword evidence="2" id="KW-1185">Reference proteome</keyword>
<accession>A0ABS9UKN7</accession>
<evidence type="ECO:0008006" key="3">
    <source>
        <dbReference type="Google" id="ProtNLM"/>
    </source>
</evidence>
<dbReference type="PROSITE" id="PS51257">
    <property type="entry name" value="PROKAR_LIPOPROTEIN"/>
    <property type="match status" value="1"/>
</dbReference>
<reference evidence="1" key="1">
    <citation type="submission" date="2022-03" db="EMBL/GenBank/DDBJ databases">
        <title>De novo assembled genomes of Belliella spp. (Cyclobacteriaceae) strains.</title>
        <authorList>
            <person name="Szabo A."/>
            <person name="Korponai K."/>
            <person name="Felfoldi T."/>
        </authorList>
    </citation>
    <scope>NUCLEOTIDE SEQUENCE</scope>
    <source>
        <strain evidence="1">DSM 107340</strain>
    </source>
</reference>
<dbReference type="EMBL" id="JAKZGS010000002">
    <property type="protein sequence ID" value="MCH7397188.1"/>
    <property type="molecule type" value="Genomic_DNA"/>
</dbReference>
<name>A0ABS9UKN7_9BACT</name>
<dbReference type="Proteomes" id="UP001165488">
    <property type="component" value="Unassembled WGS sequence"/>
</dbReference>